<evidence type="ECO:0008006" key="5">
    <source>
        <dbReference type="Google" id="ProtNLM"/>
    </source>
</evidence>
<reference evidence="3 4" key="1">
    <citation type="journal article" date="2019" name="Sci. Rep.">
        <title>Orb-weaving spider Araneus ventricosus genome elucidates the spidroin gene catalogue.</title>
        <authorList>
            <person name="Kono N."/>
            <person name="Nakamura H."/>
            <person name="Ohtoshi R."/>
            <person name="Moran D.A.P."/>
            <person name="Shinohara A."/>
            <person name="Yoshida Y."/>
            <person name="Fujiwara M."/>
            <person name="Mori M."/>
            <person name="Tomita M."/>
            <person name="Arakawa K."/>
        </authorList>
    </citation>
    <scope>NUCLEOTIDE SEQUENCE [LARGE SCALE GENOMIC DNA]</scope>
</reference>
<feature type="transmembrane region" description="Helical" evidence="1">
    <location>
        <begin position="42"/>
        <end position="61"/>
    </location>
</feature>
<feature type="transmembrane region" description="Helical" evidence="1">
    <location>
        <begin position="105"/>
        <end position="122"/>
    </location>
</feature>
<dbReference type="AlphaFoldDB" id="A0A4Y2LX74"/>
<evidence type="ECO:0000256" key="1">
    <source>
        <dbReference type="SAM" id="Phobius"/>
    </source>
</evidence>
<dbReference type="EMBL" id="BGPR01006431">
    <property type="protein sequence ID" value="GBN18974.1"/>
    <property type="molecule type" value="Genomic_DNA"/>
</dbReference>
<feature type="transmembrane region" description="Helical" evidence="1">
    <location>
        <begin position="282"/>
        <end position="300"/>
    </location>
</feature>
<accession>A0A4Y2LX74</accession>
<sequence length="301" mass="34368">MICLRIFLIKNRKRLTVTVCIIRELNRKFGKRTSDKLKKSKMTCFAALLLIVPSFYITSLIRTCMNANEPSMINIYSKETFFGWYSNNTLVTLILFLTFDIAMLLQFYVLPGFCAIFCIYSFEIMNQGISLFRNKLFSSHERGFEHFVRCYETYTSKIFFCISHLEHDLSLILTLLQGYLTWNIFYTTSYLAKHGVRVMEVFAALTDIASLCITAFIYLCLNLSAAKIHDSAVGVKNSVFRIIADNASTDEERCSLILEMAAEFPSKVVITGWKLFPCKRGIILKTAGAVFTYGVILAQIG</sequence>
<feature type="transmembrane region" description="Helical" evidence="1">
    <location>
        <begin position="81"/>
        <end position="98"/>
    </location>
</feature>
<feature type="transmembrane region" description="Helical" evidence="1">
    <location>
        <begin position="201"/>
        <end position="221"/>
    </location>
</feature>
<dbReference type="Proteomes" id="UP000499080">
    <property type="component" value="Unassembled WGS sequence"/>
</dbReference>
<evidence type="ECO:0000313" key="3">
    <source>
        <dbReference type="EMBL" id="GBN18974.1"/>
    </source>
</evidence>
<keyword evidence="4" id="KW-1185">Reference proteome</keyword>
<dbReference type="OrthoDB" id="5800391at2759"/>
<evidence type="ECO:0000313" key="2">
    <source>
        <dbReference type="EMBL" id="GBN18299.1"/>
    </source>
</evidence>
<organism evidence="3 4">
    <name type="scientific">Araneus ventricosus</name>
    <name type="common">Orbweaver spider</name>
    <name type="synonym">Epeira ventricosa</name>
    <dbReference type="NCBI Taxonomy" id="182803"/>
    <lineage>
        <taxon>Eukaryota</taxon>
        <taxon>Metazoa</taxon>
        <taxon>Ecdysozoa</taxon>
        <taxon>Arthropoda</taxon>
        <taxon>Chelicerata</taxon>
        <taxon>Arachnida</taxon>
        <taxon>Araneae</taxon>
        <taxon>Araneomorphae</taxon>
        <taxon>Entelegynae</taxon>
        <taxon>Araneoidea</taxon>
        <taxon>Araneidae</taxon>
        <taxon>Araneus</taxon>
    </lineage>
</organism>
<name>A0A4Y2LX74_ARAVE</name>
<keyword evidence="1" id="KW-1133">Transmembrane helix</keyword>
<proteinExistence type="predicted"/>
<comment type="caution">
    <text evidence="3">The sequence shown here is derived from an EMBL/GenBank/DDBJ whole genome shotgun (WGS) entry which is preliminary data.</text>
</comment>
<keyword evidence="1" id="KW-0472">Membrane</keyword>
<keyword evidence="1" id="KW-0812">Transmembrane</keyword>
<gene>
    <name evidence="3" type="ORF">AVEN_152008_1</name>
    <name evidence="2" type="ORF">AVEN_79449_1</name>
</gene>
<dbReference type="EMBL" id="BGPR01006361">
    <property type="protein sequence ID" value="GBN18299.1"/>
    <property type="molecule type" value="Genomic_DNA"/>
</dbReference>
<protein>
    <recommendedName>
        <fullName evidence="5">Gustatory receptor</fullName>
    </recommendedName>
</protein>
<evidence type="ECO:0000313" key="4">
    <source>
        <dbReference type="Proteomes" id="UP000499080"/>
    </source>
</evidence>